<feature type="non-terminal residue" evidence="1">
    <location>
        <position position="1"/>
    </location>
</feature>
<dbReference type="AlphaFoldDB" id="A0A392SA44"/>
<dbReference type="Proteomes" id="UP000265520">
    <property type="component" value="Unassembled WGS sequence"/>
</dbReference>
<keyword evidence="2" id="KW-1185">Reference proteome</keyword>
<dbReference type="EMBL" id="LXQA010335949">
    <property type="protein sequence ID" value="MCI44840.1"/>
    <property type="molecule type" value="Genomic_DNA"/>
</dbReference>
<reference evidence="1 2" key="1">
    <citation type="journal article" date="2018" name="Front. Plant Sci.">
        <title>Red Clover (Trifolium pratense) and Zigzag Clover (T. medium) - A Picture of Genomic Similarities and Differences.</title>
        <authorList>
            <person name="Dluhosova J."/>
            <person name="Istvanek J."/>
            <person name="Nedelnik J."/>
            <person name="Repkova J."/>
        </authorList>
    </citation>
    <scope>NUCLEOTIDE SEQUENCE [LARGE SCALE GENOMIC DNA]</scope>
    <source>
        <strain evidence="2">cv. 10/8</strain>
        <tissue evidence="1">Leaf</tissue>
    </source>
</reference>
<organism evidence="1 2">
    <name type="scientific">Trifolium medium</name>
    <dbReference type="NCBI Taxonomy" id="97028"/>
    <lineage>
        <taxon>Eukaryota</taxon>
        <taxon>Viridiplantae</taxon>
        <taxon>Streptophyta</taxon>
        <taxon>Embryophyta</taxon>
        <taxon>Tracheophyta</taxon>
        <taxon>Spermatophyta</taxon>
        <taxon>Magnoliopsida</taxon>
        <taxon>eudicotyledons</taxon>
        <taxon>Gunneridae</taxon>
        <taxon>Pentapetalae</taxon>
        <taxon>rosids</taxon>
        <taxon>fabids</taxon>
        <taxon>Fabales</taxon>
        <taxon>Fabaceae</taxon>
        <taxon>Papilionoideae</taxon>
        <taxon>50 kb inversion clade</taxon>
        <taxon>NPAAA clade</taxon>
        <taxon>Hologalegina</taxon>
        <taxon>IRL clade</taxon>
        <taxon>Trifolieae</taxon>
        <taxon>Trifolium</taxon>
    </lineage>
</organism>
<sequence>VSGRRIWIVVVVGGGGGGGGGGGDGGGVVVVVGVSPLNTEADYEIMIVEIFTVTVEHCTEPLCYGGGSGGDSDDDKRFS</sequence>
<comment type="caution">
    <text evidence="1">The sequence shown here is derived from an EMBL/GenBank/DDBJ whole genome shotgun (WGS) entry which is preliminary data.</text>
</comment>
<evidence type="ECO:0000313" key="2">
    <source>
        <dbReference type="Proteomes" id="UP000265520"/>
    </source>
</evidence>
<proteinExistence type="predicted"/>
<evidence type="ECO:0000313" key="1">
    <source>
        <dbReference type="EMBL" id="MCI44840.1"/>
    </source>
</evidence>
<name>A0A392SA44_9FABA</name>
<protein>
    <submittedName>
        <fullName evidence="1">Uncharacterized protein</fullName>
    </submittedName>
</protein>
<accession>A0A392SA44</accession>